<sequence length="68" mass="6889">MALGAIVLDEGFNLRVAAGMVVVLVGVGLTRRPTGGAQVCRDHERAARRGAAAGGTARAPGQEMTTSL</sequence>
<keyword evidence="3" id="KW-1185">Reference proteome</keyword>
<dbReference type="RefSeq" id="WP_313721224.1">
    <property type="nucleotide sequence ID" value="NZ_CP134876.1"/>
</dbReference>
<evidence type="ECO:0000313" key="3">
    <source>
        <dbReference type="Proteomes" id="UP001303001"/>
    </source>
</evidence>
<organism evidence="2 3">
    <name type="scientific">Micromonospora halotolerans</name>
    <dbReference type="NCBI Taxonomy" id="709879"/>
    <lineage>
        <taxon>Bacteria</taxon>
        <taxon>Bacillati</taxon>
        <taxon>Actinomycetota</taxon>
        <taxon>Actinomycetes</taxon>
        <taxon>Micromonosporales</taxon>
        <taxon>Micromonosporaceae</taxon>
        <taxon>Micromonospora</taxon>
    </lineage>
</organism>
<dbReference type="Proteomes" id="UP001303001">
    <property type="component" value="Chromosome"/>
</dbReference>
<feature type="region of interest" description="Disordered" evidence="1">
    <location>
        <begin position="39"/>
        <end position="68"/>
    </location>
</feature>
<reference evidence="2 3" key="1">
    <citation type="submission" date="2023-09" db="EMBL/GenBank/DDBJ databases">
        <title>Micromonospora halotolerans DSM 45598 genome sequence.</title>
        <authorList>
            <person name="Mo P."/>
        </authorList>
    </citation>
    <scope>NUCLEOTIDE SEQUENCE [LARGE SCALE GENOMIC DNA]</scope>
    <source>
        <strain evidence="2 3">DSM 45598</strain>
    </source>
</reference>
<evidence type="ECO:0008006" key="4">
    <source>
        <dbReference type="Google" id="ProtNLM"/>
    </source>
</evidence>
<dbReference type="EMBL" id="CP134876">
    <property type="protein sequence ID" value="WNM39302.1"/>
    <property type="molecule type" value="Genomic_DNA"/>
</dbReference>
<name>A0ABY9ZVN7_9ACTN</name>
<evidence type="ECO:0000256" key="1">
    <source>
        <dbReference type="SAM" id="MobiDB-lite"/>
    </source>
</evidence>
<accession>A0ABY9ZVN7</accession>
<gene>
    <name evidence="2" type="ORF">RMN56_30000</name>
</gene>
<feature type="compositionally biased region" description="Low complexity" evidence="1">
    <location>
        <begin position="49"/>
        <end position="61"/>
    </location>
</feature>
<proteinExistence type="predicted"/>
<evidence type="ECO:0000313" key="2">
    <source>
        <dbReference type="EMBL" id="WNM39302.1"/>
    </source>
</evidence>
<protein>
    <recommendedName>
        <fullName evidence="4">EamA-like transporter family protein</fullName>
    </recommendedName>
</protein>